<dbReference type="InterPro" id="IPR011990">
    <property type="entry name" value="TPR-like_helical_dom_sf"/>
</dbReference>
<dbReference type="Pfam" id="PF13414">
    <property type="entry name" value="TPR_11"/>
    <property type="match status" value="1"/>
</dbReference>
<keyword evidence="1" id="KW-0677">Repeat</keyword>
<feature type="chain" id="PRO_5003936414" evidence="4">
    <location>
        <begin position="25"/>
        <end position="607"/>
    </location>
</feature>
<dbReference type="SMART" id="SM00028">
    <property type="entry name" value="TPR"/>
    <property type="match status" value="10"/>
</dbReference>
<accession>K9UHZ9</accession>
<evidence type="ECO:0000256" key="4">
    <source>
        <dbReference type="SAM" id="SignalP"/>
    </source>
</evidence>
<dbReference type="InterPro" id="IPR019734">
    <property type="entry name" value="TPR_rpt"/>
</dbReference>
<protein>
    <submittedName>
        <fullName evidence="5">Tfp pilus assembly protein PilF</fullName>
    </submittedName>
</protein>
<evidence type="ECO:0000313" key="5">
    <source>
        <dbReference type="EMBL" id="AFY94440.1"/>
    </source>
</evidence>
<proteinExistence type="predicted"/>
<keyword evidence="2 3" id="KW-0802">TPR repeat</keyword>
<feature type="repeat" description="TPR" evidence="3">
    <location>
        <begin position="488"/>
        <end position="521"/>
    </location>
</feature>
<dbReference type="AlphaFoldDB" id="K9UHZ9"/>
<feature type="repeat" description="TPR" evidence="3">
    <location>
        <begin position="454"/>
        <end position="487"/>
    </location>
</feature>
<dbReference type="Pfam" id="PF13365">
    <property type="entry name" value="Trypsin_2"/>
    <property type="match status" value="1"/>
</dbReference>
<name>K9UHZ9_CHAP6</name>
<feature type="repeat" description="TPR" evidence="3">
    <location>
        <begin position="250"/>
        <end position="283"/>
    </location>
</feature>
<dbReference type="STRING" id="1173020.Cha6605_3448"/>
<evidence type="ECO:0000256" key="1">
    <source>
        <dbReference type="ARBA" id="ARBA00022737"/>
    </source>
</evidence>
<gene>
    <name evidence="5" type="ORF">Cha6605_3448</name>
</gene>
<dbReference type="InterPro" id="IPR050498">
    <property type="entry name" value="Ycf3"/>
</dbReference>
<dbReference type="PANTHER" id="PTHR44858:SF1">
    <property type="entry name" value="UDP-N-ACETYLGLUCOSAMINE--PEPTIDE N-ACETYLGLUCOSAMINYLTRANSFERASE SPINDLY-RELATED"/>
    <property type="match status" value="1"/>
</dbReference>
<feature type="signal peptide" evidence="4">
    <location>
        <begin position="1"/>
        <end position="24"/>
    </location>
</feature>
<dbReference type="Pfam" id="PF13181">
    <property type="entry name" value="TPR_8"/>
    <property type="match status" value="1"/>
</dbReference>
<feature type="repeat" description="TPR" evidence="3">
    <location>
        <begin position="352"/>
        <end position="385"/>
    </location>
</feature>
<dbReference type="PROSITE" id="PS50293">
    <property type="entry name" value="TPR_REGION"/>
    <property type="match status" value="1"/>
</dbReference>
<keyword evidence="6" id="KW-1185">Reference proteome</keyword>
<sequence length="607" mass="65313">MKTWLVTCGIVTPLVIILPAAAIAPTEVSRIAKSVTVAIKTPDERGSGAIIDRNGNTYTVLTAAHVVKKTGSQYTIELSDGQKYPVSARQISPTGNIDLAIVKFQSDRTYPVVKIGNSNDAVEGSLAYVAGFPLETAAISQSVYTFSDGKITANSSKPFSNGYSIVYSCNTLPGMSGGPVLNDRGELIAVHGRGDIQENKATANANVFVKTGFNLGIPANTFVQIAGSMGVKIGGKTAPVIATQPRTTTADDFFVTAATKFRQGDYPGAIQGFDRAIATKPNYTAAYIARAEANLYLDNEEEVIRDANRALNLNPRSDDAYALRGGGKIGIGDAKGAFADLDRAIALNPRNPRGYFYRGFGQMQYGDPTQALQSIDKALAIDPNLSDAYAVRAVAKYLLGEPQAAESDFARALQINANNFLAYVYRGFIRVVAGKKETGFADLQKAIAISPKNAIGYSLRGQAYANTGDYARAISEYNRALQIKPNYGSAYANRGVAHMQQQNFKQGLADVEKALKLNPSNETAYQGRAIYYINQKDFRRSLADATRASQINGASPDSYVIQGVSYIGLGNRERAKIALQKAAQLYEKRGNRGKDYQDTLALLKLLS</sequence>
<evidence type="ECO:0000313" key="6">
    <source>
        <dbReference type="Proteomes" id="UP000010366"/>
    </source>
</evidence>
<dbReference type="InterPro" id="IPR009003">
    <property type="entry name" value="Peptidase_S1_PA"/>
</dbReference>
<dbReference type="InterPro" id="IPR043504">
    <property type="entry name" value="Peptidase_S1_PA_chymotrypsin"/>
</dbReference>
<dbReference type="Gene3D" id="2.40.10.10">
    <property type="entry name" value="Trypsin-like serine proteases"/>
    <property type="match status" value="2"/>
</dbReference>
<dbReference type="HOGENOM" id="CLU_005774_3_0_3"/>
<dbReference type="PROSITE" id="PS50005">
    <property type="entry name" value="TPR"/>
    <property type="match status" value="4"/>
</dbReference>
<keyword evidence="4" id="KW-0732">Signal</keyword>
<dbReference type="Gene3D" id="1.25.40.10">
    <property type="entry name" value="Tetratricopeptide repeat domain"/>
    <property type="match status" value="4"/>
</dbReference>
<dbReference type="EMBL" id="CP003600">
    <property type="protein sequence ID" value="AFY94440.1"/>
    <property type="molecule type" value="Genomic_DNA"/>
</dbReference>
<dbReference type="RefSeq" id="WP_015160570.1">
    <property type="nucleotide sequence ID" value="NC_019697.1"/>
</dbReference>
<dbReference type="SUPFAM" id="SSF50494">
    <property type="entry name" value="Trypsin-like serine proteases"/>
    <property type="match status" value="1"/>
</dbReference>
<dbReference type="PATRIC" id="fig|1173020.3.peg.3958"/>
<dbReference type="Proteomes" id="UP000010366">
    <property type="component" value="Chromosome"/>
</dbReference>
<reference evidence="5 6" key="1">
    <citation type="submission" date="2012-05" db="EMBL/GenBank/DDBJ databases">
        <title>Finished chromosome of genome of Chamaesiphon sp. PCC 6605.</title>
        <authorList>
            <consortium name="US DOE Joint Genome Institute"/>
            <person name="Gugger M."/>
            <person name="Coursin T."/>
            <person name="Rippka R."/>
            <person name="Tandeau De Marsac N."/>
            <person name="Huntemann M."/>
            <person name="Wei C.-L."/>
            <person name="Han J."/>
            <person name="Detter J.C."/>
            <person name="Han C."/>
            <person name="Tapia R."/>
            <person name="Chen A."/>
            <person name="Kyrpides N."/>
            <person name="Mavromatis K."/>
            <person name="Markowitz V."/>
            <person name="Szeto E."/>
            <person name="Ivanova N."/>
            <person name="Pagani I."/>
            <person name="Pati A."/>
            <person name="Goodwin L."/>
            <person name="Nordberg H.P."/>
            <person name="Cantor M.N."/>
            <person name="Hua S.X."/>
            <person name="Woyke T."/>
            <person name="Kerfeld C.A."/>
        </authorList>
    </citation>
    <scope>NUCLEOTIDE SEQUENCE [LARGE SCALE GENOMIC DNA]</scope>
    <source>
        <strain evidence="6">ATCC 27169 / PCC 6605</strain>
    </source>
</reference>
<dbReference type="SUPFAM" id="SSF48452">
    <property type="entry name" value="TPR-like"/>
    <property type="match status" value="2"/>
</dbReference>
<evidence type="ECO:0000256" key="3">
    <source>
        <dbReference type="PROSITE-ProRule" id="PRU00339"/>
    </source>
</evidence>
<organism evidence="5 6">
    <name type="scientific">Chamaesiphon minutus (strain ATCC 27169 / PCC 6605)</name>
    <dbReference type="NCBI Taxonomy" id="1173020"/>
    <lineage>
        <taxon>Bacteria</taxon>
        <taxon>Bacillati</taxon>
        <taxon>Cyanobacteriota</taxon>
        <taxon>Cyanophyceae</taxon>
        <taxon>Gomontiellales</taxon>
        <taxon>Chamaesiphonaceae</taxon>
        <taxon>Chamaesiphon</taxon>
    </lineage>
</organism>
<dbReference type="KEGG" id="cmp:Cha6605_3448"/>
<dbReference type="eggNOG" id="COG0265">
    <property type="taxonomic scope" value="Bacteria"/>
</dbReference>
<dbReference type="eggNOG" id="COG0457">
    <property type="taxonomic scope" value="Bacteria"/>
</dbReference>
<evidence type="ECO:0000256" key="2">
    <source>
        <dbReference type="ARBA" id="ARBA00022803"/>
    </source>
</evidence>
<dbReference type="PANTHER" id="PTHR44858">
    <property type="entry name" value="TETRATRICOPEPTIDE REPEAT PROTEIN 6"/>
    <property type="match status" value="1"/>
</dbReference>